<feature type="compositionally biased region" description="Basic and acidic residues" evidence="2">
    <location>
        <begin position="365"/>
        <end position="376"/>
    </location>
</feature>
<keyword evidence="1" id="KW-0175">Coiled coil</keyword>
<reference evidence="3 4" key="1">
    <citation type="submission" date="2016-07" db="EMBL/GenBank/DDBJ databases">
        <title>Pervasive Adenine N6-methylation of Active Genes in Fungi.</title>
        <authorList>
            <consortium name="DOE Joint Genome Institute"/>
            <person name="Mondo S.J."/>
            <person name="Dannebaum R.O."/>
            <person name="Kuo R.C."/>
            <person name="Labutti K."/>
            <person name="Haridas S."/>
            <person name="Kuo A."/>
            <person name="Salamov A."/>
            <person name="Ahrendt S.R."/>
            <person name="Lipzen A."/>
            <person name="Sullivan W."/>
            <person name="Andreopoulos W.B."/>
            <person name="Clum A."/>
            <person name="Lindquist E."/>
            <person name="Daum C."/>
            <person name="Ramamoorthy G.K."/>
            <person name="Gryganskyi A."/>
            <person name="Culley D."/>
            <person name="Magnuson J.K."/>
            <person name="James T.Y."/>
            <person name="O'Malley M.A."/>
            <person name="Stajich J.E."/>
            <person name="Spatafora J.W."/>
            <person name="Visel A."/>
            <person name="Grigoriev I.V."/>
        </authorList>
    </citation>
    <scope>NUCLEOTIDE SEQUENCE [LARGE SCALE GENOMIC DNA]</scope>
    <source>
        <strain evidence="3 4">NRRL 1336</strain>
    </source>
</reference>
<proteinExistence type="predicted"/>
<feature type="compositionally biased region" description="Low complexity" evidence="2">
    <location>
        <begin position="348"/>
        <end position="358"/>
    </location>
</feature>
<dbReference type="Proteomes" id="UP000193560">
    <property type="component" value="Unassembled WGS sequence"/>
</dbReference>
<keyword evidence="4" id="KW-1185">Reference proteome</keyword>
<evidence type="ECO:0000313" key="3">
    <source>
        <dbReference type="EMBL" id="ORZ24096.1"/>
    </source>
</evidence>
<evidence type="ECO:0000313" key="4">
    <source>
        <dbReference type="Proteomes" id="UP000193560"/>
    </source>
</evidence>
<dbReference type="AlphaFoldDB" id="A0A1X2IXN2"/>
<feature type="compositionally biased region" description="Low complexity" evidence="2">
    <location>
        <begin position="320"/>
        <end position="332"/>
    </location>
</feature>
<feature type="region of interest" description="Disordered" evidence="2">
    <location>
        <begin position="1"/>
        <end position="85"/>
    </location>
</feature>
<sequence length="376" mass="42210">MAPFSSRFFRVPQQHQPYAADIHLEDSSGDEDEHFESQDDDDYYDSIDGDTESEDLNDDDDDDDLNDTMTDYDDESQDEEDDPLPIKIVARIKQGTIIMNGKGEFVNKGGDDDRSSYSSWLDEARASRKIADLEIEKTSLMALNSALESKVAQQSDRIMKLEKQLQLQTNEWPLSPVSDKDMDECTPSFETLASTEILTEDEIANDHVFQRLRSMLLGLIEHAEEAVRLKTKSTGRVLALQYEDDDKHAITLDSPPAPPVKSSKKQTLRQRSLQSSATTTAQQQKRSMRRSSDIAQDGRQHQASSSSTGLTRKRTSMQRSLSHASSPASPASTKNVSTPPRPASAPMLRSSPTTTTKPRPSRLRKSQDLESPKWHY</sequence>
<comment type="caution">
    <text evidence="3">The sequence shown here is derived from an EMBL/GenBank/DDBJ whole genome shotgun (WGS) entry which is preliminary data.</text>
</comment>
<evidence type="ECO:0000256" key="1">
    <source>
        <dbReference type="SAM" id="Coils"/>
    </source>
</evidence>
<feature type="compositionally biased region" description="Basic and acidic residues" evidence="2">
    <location>
        <begin position="290"/>
        <end position="300"/>
    </location>
</feature>
<feature type="region of interest" description="Disordered" evidence="2">
    <location>
        <begin position="249"/>
        <end position="376"/>
    </location>
</feature>
<protein>
    <submittedName>
        <fullName evidence="3">Uncharacterized protein</fullName>
    </submittedName>
</protein>
<feature type="compositionally biased region" description="Polar residues" evidence="2">
    <location>
        <begin position="301"/>
        <end position="310"/>
    </location>
</feature>
<accession>A0A1X2IXN2</accession>
<dbReference type="EMBL" id="MCGE01000002">
    <property type="protein sequence ID" value="ORZ24096.1"/>
    <property type="molecule type" value="Genomic_DNA"/>
</dbReference>
<organism evidence="3 4">
    <name type="scientific">Absidia repens</name>
    <dbReference type="NCBI Taxonomy" id="90262"/>
    <lineage>
        <taxon>Eukaryota</taxon>
        <taxon>Fungi</taxon>
        <taxon>Fungi incertae sedis</taxon>
        <taxon>Mucoromycota</taxon>
        <taxon>Mucoromycotina</taxon>
        <taxon>Mucoromycetes</taxon>
        <taxon>Mucorales</taxon>
        <taxon>Cunninghamellaceae</taxon>
        <taxon>Absidia</taxon>
    </lineage>
</organism>
<feature type="coiled-coil region" evidence="1">
    <location>
        <begin position="130"/>
        <end position="171"/>
    </location>
</feature>
<feature type="compositionally biased region" description="Acidic residues" evidence="2">
    <location>
        <begin position="27"/>
        <end position="83"/>
    </location>
</feature>
<gene>
    <name evidence="3" type="ORF">BCR42DRAFT_402233</name>
</gene>
<dbReference type="OrthoDB" id="2555519at2759"/>
<name>A0A1X2IXN2_9FUNG</name>
<feature type="compositionally biased region" description="Low complexity" evidence="2">
    <location>
        <begin position="269"/>
        <end position="285"/>
    </location>
</feature>
<evidence type="ECO:0000256" key="2">
    <source>
        <dbReference type="SAM" id="MobiDB-lite"/>
    </source>
</evidence>